<evidence type="ECO:0000259" key="1">
    <source>
        <dbReference type="Pfam" id="PF16571"/>
    </source>
</evidence>
<reference evidence="2" key="1">
    <citation type="submission" date="2022-12" db="EMBL/GenBank/DDBJ databases">
        <authorList>
            <person name="Krivoruchko A.V."/>
            <person name="Elkin A."/>
        </authorList>
    </citation>
    <scope>NUCLEOTIDE SEQUENCE</scope>
    <source>
        <strain evidence="2">IEGM 1391</strain>
    </source>
</reference>
<organism evidence="2 3">
    <name type="scientific">Rhodococcus ruber</name>
    <dbReference type="NCBI Taxonomy" id="1830"/>
    <lineage>
        <taxon>Bacteria</taxon>
        <taxon>Bacillati</taxon>
        <taxon>Actinomycetota</taxon>
        <taxon>Actinomycetes</taxon>
        <taxon>Mycobacteriales</taxon>
        <taxon>Nocardiaceae</taxon>
        <taxon>Rhodococcus</taxon>
    </lineage>
</organism>
<evidence type="ECO:0000313" key="3">
    <source>
        <dbReference type="Proteomes" id="UP001081071"/>
    </source>
</evidence>
<feature type="domain" description="Elongation factor G-binding protein C-terminal treble-clef zinc-finger" evidence="1">
    <location>
        <begin position="8"/>
        <end position="160"/>
    </location>
</feature>
<dbReference type="EMBL" id="JAPWIJ010000002">
    <property type="protein sequence ID" value="MCZ4517846.1"/>
    <property type="molecule type" value="Genomic_DNA"/>
</dbReference>
<evidence type="ECO:0000313" key="2">
    <source>
        <dbReference type="EMBL" id="MCZ4517846.1"/>
    </source>
</evidence>
<comment type="caution">
    <text evidence="2">The sequence shown here is derived from an EMBL/GenBank/DDBJ whole genome shotgun (WGS) entry which is preliminary data.</text>
</comment>
<proteinExistence type="predicted"/>
<keyword evidence="3" id="KW-1185">Reference proteome</keyword>
<name>A0ABT4MDN9_9NOCA</name>
<dbReference type="InterPro" id="IPR032330">
    <property type="entry name" value="EF-G-binding_C"/>
</dbReference>
<dbReference type="RefSeq" id="WP_269602514.1">
    <property type="nucleotide sequence ID" value="NZ_JAPWIJ010000002.1"/>
</dbReference>
<accession>A0ABT4MDN9</accession>
<gene>
    <name evidence="2" type="ORF">O4220_04900</name>
</gene>
<dbReference type="Proteomes" id="UP001081071">
    <property type="component" value="Unassembled WGS sequence"/>
</dbReference>
<sequence length="162" mass="17492">MEPISERDIRSSFVNSSKGDAKRVTLPEAFDAVPWDDLDFFGWVDPKLAGRSYIVVPSGDDLRGIALRYKPGGPRTAQMCSICLTTHANGGVSLMAAAKAGESGRRGNTVGTYICSDLACSLYARKKKTPALGRQFKEDFDVETRTAAVEDNIGAFLARILG</sequence>
<dbReference type="Pfam" id="PF16571">
    <property type="entry name" value="FBP_C"/>
    <property type="match status" value="1"/>
</dbReference>
<protein>
    <submittedName>
        <fullName evidence="2">FBP domain-containing protein</fullName>
    </submittedName>
</protein>